<dbReference type="WBParaSite" id="JU765_v2.g1408.t1">
    <property type="protein sequence ID" value="JU765_v2.g1408.t1"/>
    <property type="gene ID" value="JU765_v2.g1408"/>
</dbReference>
<sequence length="210" mass="24534">MNRNESEDQEPFSFEKNLSSIDKMNETLIAFGKNCKNKEKETRSDIKKHNKKKDKQLLEVTDLLKKASRTLDAQSKYVNGLEEERQIQKQMISLYVENEESLLQEKAEIEKTMIGHVEKFYYFYICQVVSGMPSFAEMSRNQIQLEIKGAIKRMPPFVAKTGENLPLFFQEKNQYYLNNPEATEKLTNLVLEFQPKKKQNESTESTTSKP</sequence>
<evidence type="ECO:0000313" key="2">
    <source>
        <dbReference type="WBParaSite" id="JU765_v2.g1408.t1"/>
    </source>
</evidence>
<protein>
    <submittedName>
        <fullName evidence="2">Uncharacterized protein</fullName>
    </submittedName>
</protein>
<dbReference type="Proteomes" id="UP000887576">
    <property type="component" value="Unplaced"/>
</dbReference>
<organism evidence="1 2">
    <name type="scientific">Panagrolaimus sp. JU765</name>
    <dbReference type="NCBI Taxonomy" id="591449"/>
    <lineage>
        <taxon>Eukaryota</taxon>
        <taxon>Metazoa</taxon>
        <taxon>Ecdysozoa</taxon>
        <taxon>Nematoda</taxon>
        <taxon>Chromadorea</taxon>
        <taxon>Rhabditida</taxon>
        <taxon>Tylenchina</taxon>
        <taxon>Panagrolaimomorpha</taxon>
        <taxon>Panagrolaimoidea</taxon>
        <taxon>Panagrolaimidae</taxon>
        <taxon>Panagrolaimus</taxon>
    </lineage>
</organism>
<reference evidence="2" key="1">
    <citation type="submission" date="2022-11" db="UniProtKB">
        <authorList>
            <consortium name="WormBaseParasite"/>
        </authorList>
    </citation>
    <scope>IDENTIFICATION</scope>
</reference>
<accession>A0AC34Q8V6</accession>
<name>A0AC34Q8V6_9BILA</name>
<evidence type="ECO:0000313" key="1">
    <source>
        <dbReference type="Proteomes" id="UP000887576"/>
    </source>
</evidence>
<proteinExistence type="predicted"/>